<organism evidence="13 14">
    <name type="scientific">Neisseria bacilliformis ATCC BAA-1200</name>
    <dbReference type="NCBI Taxonomy" id="888742"/>
    <lineage>
        <taxon>Bacteria</taxon>
        <taxon>Pseudomonadati</taxon>
        <taxon>Pseudomonadota</taxon>
        <taxon>Betaproteobacteria</taxon>
        <taxon>Neisseriales</taxon>
        <taxon>Neisseriaceae</taxon>
        <taxon>Neisseria</taxon>
    </lineage>
</organism>
<evidence type="ECO:0000256" key="2">
    <source>
        <dbReference type="ARBA" id="ARBA00009437"/>
    </source>
</evidence>
<dbReference type="InterPro" id="IPR036390">
    <property type="entry name" value="WH_DNA-bd_sf"/>
</dbReference>
<sequence>MNYFNIARPPNPCPKAENMESVIELRHLKTLLALEETGSVSLAAQRIFLTQSALSHQIRTLESYYDTPLFERKSVPLRFTHAGARLLKLAHELLPKIAAAERDMAQIIEGGAGELRLAVECHTCFDWLMPAMGEFRPLWPKVELDIVSGFQADPVGLLLNHRADLAIVSEAVPQAGIAYRPLFAYGMVGICAPDHPLAAKDIWQAEDFADETLITYPVPDDMIDLLRKVLLPKGISPARRHSELTIAIVQLVASRRGIAALPHWSVMPYLEKGYVVSRQITDAGLQSELYAAMRSEDEHNSYLADFCQIVRDQGFNTLGALSLPEEQAV</sequence>
<comment type="similarity">
    <text evidence="2">Belongs to the LysR transcriptional regulatory family.</text>
</comment>
<dbReference type="InterPro" id="IPR005119">
    <property type="entry name" value="LysR_subst-bd"/>
</dbReference>
<dbReference type="Gene3D" id="3.40.190.10">
    <property type="entry name" value="Periplasmic binding protein-like II"/>
    <property type="match status" value="2"/>
</dbReference>
<dbReference type="InterPro" id="IPR037406">
    <property type="entry name" value="MetR_PBP2"/>
</dbReference>
<keyword evidence="14" id="KW-1185">Reference proteome</keyword>
<evidence type="ECO:0000256" key="10">
    <source>
        <dbReference type="ARBA" id="ARBA00023163"/>
    </source>
</evidence>
<evidence type="ECO:0000256" key="9">
    <source>
        <dbReference type="ARBA" id="ARBA00023159"/>
    </source>
</evidence>
<evidence type="ECO:0000256" key="8">
    <source>
        <dbReference type="ARBA" id="ARBA00023125"/>
    </source>
</evidence>
<comment type="caution">
    <text evidence="13">The sequence shown here is derived from an EMBL/GenBank/DDBJ whole genome shotgun (WGS) entry which is preliminary data.</text>
</comment>
<dbReference type="SUPFAM" id="SSF53850">
    <property type="entry name" value="Periplasmic binding protein-like II"/>
    <property type="match status" value="1"/>
</dbReference>
<dbReference type="CDD" id="cd08441">
    <property type="entry name" value="PBP2_MetR"/>
    <property type="match status" value="1"/>
</dbReference>
<reference evidence="13 14" key="1">
    <citation type="submission" date="2011-02" db="EMBL/GenBank/DDBJ databases">
        <authorList>
            <person name="Muzny D."/>
            <person name="Qin X."/>
            <person name="Deng J."/>
            <person name="Jiang H."/>
            <person name="Liu Y."/>
            <person name="Qu J."/>
            <person name="Song X.-Z."/>
            <person name="Zhang L."/>
            <person name="Thornton R."/>
            <person name="Coyle M."/>
            <person name="Francisco L."/>
            <person name="Jackson L."/>
            <person name="Javaid M."/>
            <person name="Korchina V."/>
            <person name="Kovar C."/>
            <person name="Mata R."/>
            <person name="Mathew T."/>
            <person name="Ngo R."/>
            <person name="Nguyen L."/>
            <person name="Nguyen N."/>
            <person name="Okwuonu G."/>
            <person name="Ongeri F."/>
            <person name="Pham C."/>
            <person name="Simmons D."/>
            <person name="Wilczek-Boney K."/>
            <person name="Hale W."/>
            <person name="Jakkamsetti A."/>
            <person name="Pham P."/>
            <person name="Ruth R."/>
            <person name="San Lucas F."/>
            <person name="Warren J."/>
            <person name="Zhang J."/>
            <person name="Zhao Z."/>
            <person name="Zhou C."/>
            <person name="Zhu D."/>
            <person name="Lee S."/>
            <person name="Bess C."/>
            <person name="Blankenburg K."/>
            <person name="Forbes L."/>
            <person name="Fu Q."/>
            <person name="Gubbala S."/>
            <person name="Hirani K."/>
            <person name="Jayaseelan J.C."/>
            <person name="Lara F."/>
            <person name="Munidasa M."/>
            <person name="Palculict T."/>
            <person name="Patil S."/>
            <person name="Pu L.-L."/>
            <person name="Saada N."/>
            <person name="Tang L."/>
            <person name="Weissenberger G."/>
            <person name="Zhu Y."/>
            <person name="Hemphill L."/>
            <person name="Shang Y."/>
            <person name="Youmans B."/>
            <person name="Ayvaz T."/>
            <person name="Ross M."/>
            <person name="Santibanez J."/>
            <person name="Aqrawi P."/>
            <person name="Gross S."/>
            <person name="Joshi V."/>
            <person name="Fowler G."/>
            <person name="Nazareth L."/>
            <person name="Reid J."/>
            <person name="Worley K."/>
            <person name="Petrosino J."/>
            <person name="Highlander S."/>
            <person name="Gibbs R."/>
        </authorList>
    </citation>
    <scope>NUCLEOTIDE SEQUENCE [LARGE SCALE GENOMIC DNA]</scope>
    <source>
        <strain evidence="13 14">ATCC BAA-1200</strain>
    </source>
</reference>
<comment type="subcellular location">
    <subcellularLocation>
        <location evidence="1">Cytoplasm</location>
    </subcellularLocation>
</comment>
<dbReference type="STRING" id="267212.GCA_001063965_00613"/>
<dbReference type="PROSITE" id="PS50931">
    <property type="entry name" value="HTH_LYSR"/>
    <property type="match status" value="1"/>
</dbReference>
<dbReference type="EMBL" id="AFAY01000012">
    <property type="protein sequence ID" value="EGF11564.1"/>
    <property type="molecule type" value="Genomic_DNA"/>
</dbReference>
<dbReference type="PANTHER" id="PTHR30126:SF25">
    <property type="entry name" value="HTH-TYPE TRANSCRIPTIONAL REGULATOR METR"/>
    <property type="match status" value="1"/>
</dbReference>
<dbReference type="HOGENOM" id="CLU_039613_6_0_4"/>
<evidence type="ECO:0000256" key="6">
    <source>
        <dbReference type="ARBA" id="ARBA00022605"/>
    </source>
</evidence>
<proteinExistence type="inferred from homology"/>
<evidence type="ECO:0000256" key="7">
    <source>
        <dbReference type="ARBA" id="ARBA00023015"/>
    </source>
</evidence>
<dbReference type="Pfam" id="PF00126">
    <property type="entry name" value="HTH_1"/>
    <property type="match status" value="1"/>
</dbReference>
<dbReference type="PRINTS" id="PR00039">
    <property type="entry name" value="HTHLYSR"/>
</dbReference>
<keyword evidence="9" id="KW-0010">Activator</keyword>
<keyword evidence="11" id="KW-0486">Methionine biosynthesis</keyword>
<evidence type="ECO:0000256" key="5">
    <source>
        <dbReference type="ARBA" id="ARBA00022491"/>
    </source>
</evidence>
<keyword evidence="8" id="KW-0238">DNA-binding</keyword>
<dbReference type="SUPFAM" id="SSF46785">
    <property type="entry name" value="Winged helix' DNA-binding domain"/>
    <property type="match status" value="1"/>
</dbReference>
<keyword evidence="6" id="KW-0028">Amino-acid biosynthesis</keyword>
<accession>F2BAA4</accession>
<protein>
    <recommendedName>
        <fullName evidence="3">HTH-type transcriptional regulator MetR</fullName>
    </recommendedName>
</protein>
<feature type="domain" description="HTH lysR-type" evidence="12">
    <location>
        <begin position="23"/>
        <end position="80"/>
    </location>
</feature>
<dbReference type="GO" id="GO:0003700">
    <property type="term" value="F:DNA-binding transcription factor activity"/>
    <property type="evidence" value="ECO:0007669"/>
    <property type="project" value="InterPro"/>
</dbReference>
<evidence type="ECO:0000256" key="11">
    <source>
        <dbReference type="ARBA" id="ARBA00023167"/>
    </source>
</evidence>
<evidence type="ECO:0000313" key="14">
    <source>
        <dbReference type="Proteomes" id="UP000004105"/>
    </source>
</evidence>
<dbReference type="GO" id="GO:0000976">
    <property type="term" value="F:transcription cis-regulatory region binding"/>
    <property type="evidence" value="ECO:0007669"/>
    <property type="project" value="TreeGrafter"/>
</dbReference>
<keyword evidence="7" id="KW-0805">Transcription regulation</keyword>
<dbReference type="AlphaFoldDB" id="F2BAA4"/>
<evidence type="ECO:0000259" key="12">
    <source>
        <dbReference type="PROSITE" id="PS50931"/>
    </source>
</evidence>
<keyword evidence="10" id="KW-0804">Transcription</keyword>
<dbReference type="PANTHER" id="PTHR30126">
    <property type="entry name" value="HTH-TYPE TRANSCRIPTIONAL REGULATOR"/>
    <property type="match status" value="1"/>
</dbReference>
<dbReference type="InterPro" id="IPR036388">
    <property type="entry name" value="WH-like_DNA-bd_sf"/>
</dbReference>
<dbReference type="Gene3D" id="1.10.10.10">
    <property type="entry name" value="Winged helix-like DNA-binding domain superfamily/Winged helix DNA-binding domain"/>
    <property type="match status" value="1"/>
</dbReference>
<keyword evidence="5" id="KW-0678">Repressor</keyword>
<evidence type="ECO:0000256" key="4">
    <source>
        <dbReference type="ARBA" id="ARBA00022490"/>
    </source>
</evidence>
<dbReference type="GO" id="GO:0009086">
    <property type="term" value="P:methionine biosynthetic process"/>
    <property type="evidence" value="ECO:0007669"/>
    <property type="project" value="UniProtKB-KW"/>
</dbReference>
<evidence type="ECO:0000256" key="3">
    <source>
        <dbReference type="ARBA" id="ARBA00019365"/>
    </source>
</evidence>
<name>F2BAA4_9NEIS</name>
<keyword evidence="4" id="KW-0963">Cytoplasm</keyword>
<gene>
    <name evidence="13" type="primary">metR</name>
    <name evidence="13" type="ORF">HMPREF9123_0680</name>
</gene>
<evidence type="ECO:0000256" key="1">
    <source>
        <dbReference type="ARBA" id="ARBA00004496"/>
    </source>
</evidence>
<dbReference type="Pfam" id="PF03466">
    <property type="entry name" value="LysR_substrate"/>
    <property type="match status" value="1"/>
</dbReference>
<dbReference type="Proteomes" id="UP000004105">
    <property type="component" value="Unassembled WGS sequence"/>
</dbReference>
<dbReference type="GO" id="GO:0005737">
    <property type="term" value="C:cytoplasm"/>
    <property type="evidence" value="ECO:0007669"/>
    <property type="project" value="UniProtKB-SubCell"/>
</dbReference>
<dbReference type="InterPro" id="IPR000847">
    <property type="entry name" value="LysR_HTH_N"/>
</dbReference>
<evidence type="ECO:0000313" key="13">
    <source>
        <dbReference type="EMBL" id="EGF11564.1"/>
    </source>
</evidence>